<dbReference type="InterPro" id="IPR012854">
    <property type="entry name" value="Cu_amine_oxidase-like_N"/>
</dbReference>
<evidence type="ECO:0000259" key="1">
    <source>
        <dbReference type="Pfam" id="PF07833"/>
    </source>
</evidence>
<feature type="domain" description="Copper amine oxidase-like N-terminal" evidence="1">
    <location>
        <begin position="99"/>
        <end position="203"/>
    </location>
</feature>
<dbReference type="AlphaFoldDB" id="A0A9E2NK30"/>
<dbReference type="Proteomes" id="UP000824229">
    <property type="component" value="Unassembled WGS sequence"/>
</dbReference>
<accession>A0A9E2NK30</accession>
<dbReference type="Pfam" id="PF07833">
    <property type="entry name" value="Cu_amine_oxidN1"/>
    <property type="match status" value="1"/>
</dbReference>
<dbReference type="SUPFAM" id="SSF55383">
    <property type="entry name" value="Copper amine oxidase, domain N"/>
    <property type="match status" value="1"/>
</dbReference>
<name>A0A9E2NK30_9FIRM</name>
<dbReference type="Gene3D" id="3.30.457.10">
    <property type="entry name" value="Copper amine oxidase-like, N-terminal domain"/>
    <property type="match status" value="1"/>
</dbReference>
<proteinExistence type="predicted"/>
<sequence length="204" mass="22407">MKKVNIKRIGIILLTIMMIPVTLLAHSGKTDSRGGHRDNKNKSGLGSYHYHCGDYPAHLHTNGVCPYKSNGTSSRYSSSVTSNQKTTPTYIEQEKKFVIAGETVNINTINVNNTNLVELKTLCEKLAISMTYDPILKSIECAKENNSFTLQIDSKNLWLNGNLSTLSVAPIAYNGRTMVPARVVAEAIGKVVTYNSDTDAIIIE</sequence>
<reference evidence="2" key="1">
    <citation type="journal article" date="2021" name="PeerJ">
        <title>Extensive microbial diversity within the chicken gut microbiome revealed by metagenomics and culture.</title>
        <authorList>
            <person name="Gilroy R."/>
            <person name="Ravi A."/>
            <person name="Getino M."/>
            <person name="Pursley I."/>
            <person name="Horton D.L."/>
            <person name="Alikhan N.F."/>
            <person name="Baker D."/>
            <person name="Gharbi K."/>
            <person name="Hall N."/>
            <person name="Watson M."/>
            <person name="Adriaenssens E.M."/>
            <person name="Foster-Nyarko E."/>
            <person name="Jarju S."/>
            <person name="Secka A."/>
            <person name="Antonio M."/>
            <person name="Oren A."/>
            <person name="Chaudhuri R.R."/>
            <person name="La Ragione R."/>
            <person name="Hildebrand F."/>
            <person name="Pallen M.J."/>
        </authorList>
    </citation>
    <scope>NUCLEOTIDE SEQUENCE</scope>
    <source>
        <strain evidence="2">B5-657</strain>
    </source>
</reference>
<gene>
    <name evidence="2" type="ORF">H9872_02040</name>
</gene>
<comment type="caution">
    <text evidence="2">The sequence shown here is derived from an EMBL/GenBank/DDBJ whole genome shotgun (WGS) entry which is preliminary data.</text>
</comment>
<evidence type="ECO:0000313" key="3">
    <source>
        <dbReference type="Proteomes" id="UP000824229"/>
    </source>
</evidence>
<evidence type="ECO:0000313" key="2">
    <source>
        <dbReference type="EMBL" id="MBU3803525.1"/>
    </source>
</evidence>
<dbReference type="EMBL" id="JAHLFQ010000039">
    <property type="protein sequence ID" value="MBU3803525.1"/>
    <property type="molecule type" value="Genomic_DNA"/>
</dbReference>
<dbReference type="NCBIfam" id="NF033223">
    <property type="entry name" value="YHYH_alt"/>
    <property type="match status" value="1"/>
</dbReference>
<dbReference type="InterPro" id="IPR047773">
    <property type="entry name" value="YHYH_dom_bact"/>
</dbReference>
<reference evidence="2" key="2">
    <citation type="submission" date="2021-04" db="EMBL/GenBank/DDBJ databases">
        <authorList>
            <person name="Gilroy R."/>
        </authorList>
    </citation>
    <scope>NUCLEOTIDE SEQUENCE</scope>
    <source>
        <strain evidence="2">B5-657</strain>
    </source>
</reference>
<dbReference type="InterPro" id="IPR036582">
    <property type="entry name" value="Mao_N_sf"/>
</dbReference>
<organism evidence="2 3">
    <name type="scientific">Candidatus Cellulosilyticum pullistercoris</name>
    <dbReference type="NCBI Taxonomy" id="2838521"/>
    <lineage>
        <taxon>Bacteria</taxon>
        <taxon>Bacillati</taxon>
        <taxon>Bacillota</taxon>
        <taxon>Clostridia</taxon>
        <taxon>Lachnospirales</taxon>
        <taxon>Cellulosilyticaceae</taxon>
        <taxon>Cellulosilyticum</taxon>
    </lineage>
</organism>
<protein>
    <submittedName>
        <fullName evidence="2">Copper amine oxidase N-terminal domain-containing protein</fullName>
    </submittedName>
</protein>